<feature type="transmembrane region" description="Helical" evidence="1">
    <location>
        <begin position="6"/>
        <end position="26"/>
    </location>
</feature>
<keyword evidence="1" id="KW-0812">Transmembrane</keyword>
<keyword evidence="1" id="KW-0472">Membrane</keyword>
<keyword evidence="4" id="KW-1185">Reference proteome</keyword>
<dbReference type="InterPro" id="IPR006542">
    <property type="entry name" value="DUF1093"/>
</dbReference>
<dbReference type="AlphaFoldDB" id="A0A242K1C6"/>
<dbReference type="InterPro" id="IPR036166">
    <property type="entry name" value="YxeA-like_sf"/>
</dbReference>
<dbReference type="RefSeq" id="WP_170924870.1">
    <property type="nucleotide sequence ID" value="NZ_CP147247.1"/>
</dbReference>
<gene>
    <name evidence="3" type="ORF">A5888_003261</name>
    <name evidence="2" type="ORF">A5888_003557</name>
</gene>
<organism evidence="2">
    <name type="scientific">Candidatus Enterococcus clewellii</name>
    <dbReference type="NCBI Taxonomy" id="1834193"/>
    <lineage>
        <taxon>Bacteria</taxon>
        <taxon>Bacillati</taxon>
        <taxon>Bacillota</taxon>
        <taxon>Bacilli</taxon>
        <taxon>Lactobacillales</taxon>
        <taxon>Enterococcaceae</taxon>
        <taxon>Enterococcus</taxon>
    </lineage>
</organism>
<proteinExistence type="predicted"/>
<keyword evidence="1" id="KW-1133">Transmembrane helix</keyword>
<accession>A0A242K1C6</accession>
<evidence type="ECO:0000313" key="4">
    <source>
        <dbReference type="Proteomes" id="UP000195141"/>
    </source>
</evidence>
<dbReference type="EMBL" id="CP147247">
    <property type="protein sequence ID" value="WYJ91493.1"/>
    <property type="molecule type" value="Genomic_DNA"/>
</dbReference>
<dbReference type="Proteomes" id="UP000195141">
    <property type="component" value="Chromosome"/>
</dbReference>
<dbReference type="PANTHER" id="PTHR36433">
    <property type="entry name" value="HYPOTHETICAL CYTOSOLIC PROTEIN"/>
    <property type="match status" value="1"/>
</dbReference>
<dbReference type="EMBL" id="NGMM01000007">
    <property type="protein sequence ID" value="OTP11458.1"/>
    <property type="molecule type" value="Genomic_DNA"/>
</dbReference>
<reference evidence="2" key="1">
    <citation type="submission" date="2017-05" db="EMBL/GenBank/DDBJ databases">
        <title>The Genome Sequence of Enterococcus sp. 9E7_DIV0242.</title>
        <authorList>
            <consortium name="The Broad Institute Genomics Platform"/>
            <consortium name="The Broad Institute Genomic Center for Infectious Diseases"/>
            <person name="Earl A."/>
            <person name="Manson A."/>
            <person name="Schwartman J."/>
            <person name="Gilmore M."/>
            <person name="Abouelleil A."/>
            <person name="Cao P."/>
            <person name="Chapman S."/>
            <person name="Cusick C."/>
            <person name="Shea T."/>
            <person name="Young S."/>
            <person name="Neafsey D."/>
            <person name="Nusbaum C."/>
            <person name="Birren B."/>
        </authorList>
    </citation>
    <scope>NUCLEOTIDE SEQUENCE [LARGE SCALE GENOMIC DNA]</scope>
    <source>
        <strain evidence="2">9E7_DIV0242</strain>
    </source>
</reference>
<evidence type="ECO:0000256" key="1">
    <source>
        <dbReference type="SAM" id="Phobius"/>
    </source>
</evidence>
<dbReference type="SUPFAM" id="SSF159121">
    <property type="entry name" value="BC4932-like"/>
    <property type="match status" value="1"/>
</dbReference>
<name>A0A242K1C6_9ENTE</name>
<protein>
    <recommendedName>
        <fullName evidence="5">YxeA family protein</fullName>
    </recommendedName>
</protein>
<reference evidence="3" key="3">
    <citation type="submission" date="2024-03" db="EMBL/GenBank/DDBJ databases">
        <title>The Genome Sequence of Enterococcus sp. DIV0242b.</title>
        <authorList>
            <consortium name="The Broad Institute Genomics Platform"/>
            <consortium name="The Broad Institute Microbial Omics Core"/>
            <consortium name="The Broad Institute Genomic Center for Infectious Diseases"/>
            <person name="Earl A."/>
            <person name="Manson A."/>
            <person name="Gilmore M."/>
            <person name="Schwartman J."/>
            <person name="Shea T."/>
            <person name="Abouelleil A."/>
            <person name="Cao P."/>
            <person name="Chapman S."/>
            <person name="Cusick C."/>
            <person name="Young S."/>
            <person name="Neafsey D."/>
            <person name="Nusbaum C."/>
            <person name="Birren B."/>
        </authorList>
    </citation>
    <scope>NUCLEOTIDE SEQUENCE</scope>
    <source>
        <strain evidence="3">9E7_DIV0242</strain>
    </source>
</reference>
<dbReference type="NCBIfam" id="TIGR01655">
    <property type="entry name" value="yxeA_fam"/>
    <property type="match status" value="1"/>
</dbReference>
<dbReference type="Gene3D" id="2.40.50.480">
    <property type="match status" value="1"/>
</dbReference>
<evidence type="ECO:0000313" key="2">
    <source>
        <dbReference type="EMBL" id="OTP11458.1"/>
    </source>
</evidence>
<reference evidence="3" key="2">
    <citation type="submission" date="2017-05" db="EMBL/GenBank/DDBJ databases">
        <authorList>
            <consortium name="The Broad Institute Genomics Platform"/>
            <consortium name="The Broad Institute Genomic Center for Infectious Diseases"/>
            <person name="Earl A."/>
            <person name="Manson A."/>
            <person name="Schwartman J."/>
            <person name="Gilmore M."/>
            <person name="Abouelleil A."/>
            <person name="Cao P."/>
            <person name="Chapman S."/>
            <person name="Cusick C."/>
            <person name="Shea T."/>
            <person name="Young S."/>
            <person name="Neafsey D."/>
            <person name="Nusbaum C."/>
            <person name="Birren B."/>
        </authorList>
    </citation>
    <scope>NUCLEOTIDE SEQUENCE</scope>
    <source>
        <strain evidence="3">9E7_DIV0242</strain>
    </source>
</reference>
<sequence length="121" mass="13862">MKKTITRLGIFAIISGAFVFGINFAMNKYMEENYGGPSYYTKITNPPEASGITDGTQFYEYDQVAYDEKGREKTVHLKEYRQKPLRLSAYLKMVVNEEKGVTSWKEISEKDLPSTVKEKLA</sequence>
<dbReference type="PANTHER" id="PTHR36433:SF2">
    <property type="entry name" value="YXEA FAMILY PROTEIN"/>
    <property type="match status" value="1"/>
</dbReference>
<evidence type="ECO:0008006" key="5">
    <source>
        <dbReference type="Google" id="ProtNLM"/>
    </source>
</evidence>
<dbReference type="Pfam" id="PF06486">
    <property type="entry name" value="DUF1093"/>
    <property type="match status" value="1"/>
</dbReference>
<evidence type="ECO:0000313" key="3">
    <source>
        <dbReference type="EMBL" id="WYJ91493.1"/>
    </source>
</evidence>